<dbReference type="InterPro" id="IPR036055">
    <property type="entry name" value="LDL_receptor-like_sf"/>
</dbReference>
<dbReference type="Gene3D" id="4.10.400.10">
    <property type="entry name" value="Low-density Lipoprotein Receptor"/>
    <property type="match status" value="1"/>
</dbReference>
<dbReference type="AlphaFoldDB" id="A0A7D9DH76"/>
<name>A0A7D9DH76_PARCT</name>
<dbReference type="PROSITE" id="PS50026">
    <property type="entry name" value="EGF_3"/>
    <property type="match status" value="1"/>
</dbReference>
<evidence type="ECO:0000313" key="7">
    <source>
        <dbReference type="Proteomes" id="UP001152795"/>
    </source>
</evidence>
<proteinExistence type="predicted"/>
<evidence type="ECO:0000256" key="5">
    <source>
        <dbReference type="PROSITE-ProRule" id="PRU00124"/>
    </source>
</evidence>
<dbReference type="Proteomes" id="UP001152795">
    <property type="component" value="Unassembled WGS sequence"/>
</dbReference>
<dbReference type="PROSITE" id="PS50068">
    <property type="entry name" value="LDLRA_2"/>
    <property type="match status" value="1"/>
</dbReference>
<evidence type="ECO:0000256" key="3">
    <source>
        <dbReference type="ARBA" id="ARBA00023157"/>
    </source>
</evidence>
<evidence type="ECO:0000313" key="6">
    <source>
        <dbReference type="EMBL" id="CAB3984489.1"/>
    </source>
</evidence>
<dbReference type="PROSITE" id="PS00022">
    <property type="entry name" value="EGF_1"/>
    <property type="match status" value="1"/>
</dbReference>
<dbReference type="SUPFAM" id="SSF57184">
    <property type="entry name" value="Growth factor receptor domain"/>
    <property type="match status" value="1"/>
</dbReference>
<dbReference type="InterPro" id="IPR002172">
    <property type="entry name" value="LDrepeatLR_classA_rpt"/>
</dbReference>
<dbReference type="PROSITE" id="PS50092">
    <property type="entry name" value="TSP1"/>
    <property type="match status" value="1"/>
</dbReference>
<dbReference type="PANTHER" id="PTHR14949:SF56">
    <property type="entry name" value="EGF-LIKE-DOMAIN, MULTIPLE 7"/>
    <property type="match status" value="1"/>
</dbReference>
<dbReference type="CDD" id="cd00112">
    <property type="entry name" value="LDLa"/>
    <property type="match status" value="1"/>
</dbReference>
<dbReference type="InterPro" id="IPR002049">
    <property type="entry name" value="LE_dom"/>
</dbReference>
<dbReference type="Gene3D" id="2.20.100.10">
    <property type="entry name" value="Thrombospondin type-1 (TSP1) repeat"/>
    <property type="match status" value="1"/>
</dbReference>
<keyword evidence="3 4" id="KW-1015">Disulfide bond</keyword>
<dbReference type="EMBL" id="CACRXK020000745">
    <property type="protein sequence ID" value="CAB3984489.1"/>
    <property type="molecule type" value="Genomic_DNA"/>
</dbReference>
<dbReference type="OrthoDB" id="10211240at2759"/>
<dbReference type="SUPFAM" id="SSF82895">
    <property type="entry name" value="TSP-1 type 1 repeat"/>
    <property type="match status" value="1"/>
</dbReference>
<dbReference type="CDD" id="cd00055">
    <property type="entry name" value="EGF_Lam"/>
    <property type="match status" value="2"/>
</dbReference>
<evidence type="ECO:0000256" key="1">
    <source>
        <dbReference type="ARBA" id="ARBA00022536"/>
    </source>
</evidence>
<evidence type="ECO:0000256" key="4">
    <source>
        <dbReference type="PROSITE-ProRule" id="PRU00076"/>
    </source>
</evidence>
<feature type="disulfide bond" evidence="4">
    <location>
        <begin position="472"/>
        <end position="482"/>
    </location>
</feature>
<feature type="disulfide bond" evidence="4">
    <location>
        <begin position="476"/>
        <end position="493"/>
    </location>
</feature>
<comment type="caution">
    <text evidence="6">The sequence shown here is derived from an EMBL/GenBank/DDBJ whole genome shotgun (WGS) entry which is preliminary data.</text>
</comment>
<dbReference type="InterPro" id="IPR036383">
    <property type="entry name" value="TSP1_rpt_sf"/>
</dbReference>
<dbReference type="InterPro" id="IPR000884">
    <property type="entry name" value="TSP1_rpt"/>
</dbReference>
<dbReference type="InterPro" id="IPR000742">
    <property type="entry name" value="EGF"/>
</dbReference>
<dbReference type="SMART" id="SM00192">
    <property type="entry name" value="LDLa"/>
    <property type="match status" value="1"/>
</dbReference>
<dbReference type="InterPro" id="IPR009030">
    <property type="entry name" value="Growth_fac_rcpt_cys_sf"/>
</dbReference>
<feature type="disulfide bond" evidence="4">
    <location>
        <begin position="495"/>
        <end position="504"/>
    </location>
</feature>
<organism evidence="6 7">
    <name type="scientific">Paramuricea clavata</name>
    <name type="common">Red gorgonian</name>
    <name type="synonym">Violescent sea-whip</name>
    <dbReference type="NCBI Taxonomy" id="317549"/>
    <lineage>
        <taxon>Eukaryota</taxon>
        <taxon>Metazoa</taxon>
        <taxon>Cnidaria</taxon>
        <taxon>Anthozoa</taxon>
        <taxon>Octocorallia</taxon>
        <taxon>Malacalcyonacea</taxon>
        <taxon>Plexauridae</taxon>
        <taxon>Paramuricea</taxon>
    </lineage>
</organism>
<dbReference type="PANTHER" id="PTHR14949">
    <property type="entry name" value="EGF-LIKE-DOMAIN, MULTIPLE 7, 8"/>
    <property type="match status" value="1"/>
</dbReference>
<protein>
    <submittedName>
        <fullName evidence="6">Nacre</fullName>
    </submittedName>
</protein>
<keyword evidence="1 4" id="KW-0245">EGF-like domain</keyword>
<accession>A0A7D9DH76</accession>
<keyword evidence="2" id="KW-0732">Signal</keyword>
<comment type="caution">
    <text evidence="5">Lacks conserved residue(s) required for the propagation of feature annotation.</text>
</comment>
<sequence>MASKRMILLTIVILLMFGNTTSKISSKSVERIEKGLAGGQKIVEFISKLGDPKTRRVFDSLAKMASFLGAAGGLLSFALAFVPKSDSLELRYMKEKFAKVNSKLDVISSKLDNVKDLITYENQRAVYLDSASKILFGHKQLTAFLNELQNTSCKDEKNCNRVRARIASRYVDDFNVKRHMFKVLNGAIKPTSAFGDPLLNVIRKTFKCDVGKIDHLANSILKLSFKAQQVTLAHEKLRGSNFSITQSMNDWLKSLYNLREITYNIKKQCFDNISSYMISDINDKKYQVNVDSNHQANQEVKNVMQEKYKWLGWVAHSYGAYGGSKHYVQNAYGRFWNMPADKNARKRNLIVSFTDKSGTYSNQKFLVWKAVDQIVAKTNFYSVRNNAGKLLPKVVEELKKEGVWKYVTTLNVLREYDDLVITADNPLTYIDENYRFKSYYPRNKRKNSVILYDNVRLVIILKSMEMANGLPCDKSCNNQGSCRTQPYSSAKYCQCKPYFQGDKCEEHAEAQLAKTIDSLLLQTLKLPYLSDIAFDIKDLREYVGISFGEVRSAISDLEVAFKKAFDNLTRLLTGQFQWSNLITLYNKAIRQIEFYSYRFQKLPKLDRNVRVTEEKLLATAVLAANGIQQWLYEVNFLFLGRTGTPLVKHEPLILVFMNRYRSLACTPAYKAAVDNTWRQLVLLQQMGFIVWAQALQIVGRPTAQVAQLYDARTNTQISTFNQKTCEYSIANSDNVQCTGGRYLYPAMNIMNQCKTNYYITGTKETTCVKKGSGCRACNCNAASSSGTECSDISGQCNCKSGFYGMTCQNRDCVWGRWPAYSSCTKGCDYGGTKTRTRPHKVTKQGQGTSCSGSKTETTSCFNRCCGYQFHCSNKRKCIPLSRKCNYNNDCGDKQDEASCSESCWVKRTSWNNAGGGDMVYMDRHRLTCGGARGIKMFRLQRSGGKIRYEYICCALTSNVCANTRKWNGFTYDGNGDTVYLDRQTISCGNHGYINGFWLQRNGRHNRIRYSYDCCNLRSYQHRARTTCYTSRTGFTYDGNGKSYYLDRQTVRCYDRYFLTYISLERNGKHDRWRYRFTCCKIRT</sequence>
<dbReference type="InterPro" id="IPR050969">
    <property type="entry name" value="Dev_Signal_Modulators"/>
</dbReference>
<dbReference type="Pfam" id="PF00057">
    <property type="entry name" value="Ldl_recept_a"/>
    <property type="match status" value="1"/>
</dbReference>
<keyword evidence="7" id="KW-1185">Reference proteome</keyword>
<reference evidence="6" key="1">
    <citation type="submission" date="2020-04" db="EMBL/GenBank/DDBJ databases">
        <authorList>
            <person name="Alioto T."/>
            <person name="Alioto T."/>
            <person name="Gomez Garrido J."/>
        </authorList>
    </citation>
    <scope>NUCLEOTIDE SEQUENCE</scope>
    <source>
        <strain evidence="6">A484AB</strain>
    </source>
</reference>
<gene>
    <name evidence="6" type="ORF">PACLA_8A083115</name>
</gene>
<feature type="disulfide bond" evidence="5">
    <location>
        <begin position="884"/>
        <end position="899"/>
    </location>
</feature>
<dbReference type="SUPFAM" id="SSF57424">
    <property type="entry name" value="LDL receptor-like module"/>
    <property type="match status" value="1"/>
</dbReference>
<evidence type="ECO:0000256" key="2">
    <source>
        <dbReference type="ARBA" id="ARBA00022729"/>
    </source>
</evidence>